<dbReference type="FunFam" id="3.40.50.1820:FF:000065">
    <property type="entry name" value="Phospholipase A1-II 3"/>
    <property type="match status" value="1"/>
</dbReference>
<comment type="similarity">
    <text evidence="2">Belongs to the AB hydrolase superfamily. Lipase family.</text>
</comment>
<dbReference type="GO" id="GO:0008970">
    <property type="term" value="F:phospholipase A1 activity"/>
    <property type="evidence" value="ECO:0007669"/>
    <property type="project" value="UniProtKB-ARBA"/>
</dbReference>
<evidence type="ECO:0000256" key="13">
    <source>
        <dbReference type="SAM" id="MobiDB-lite"/>
    </source>
</evidence>
<evidence type="ECO:0000256" key="9">
    <source>
        <dbReference type="ARBA" id="ARBA00022963"/>
    </source>
</evidence>
<name>A0A4D6LJT9_VIGUN</name>
<evidence type="ECO:0000256" key="5">
    <source>
        <dbReference type="ARBA" id="ARBA00022640"/>
    </source>
</evidence>
<keyword evidence="8" id="KW-0809">Transit peptide</keyword>
<evidence type="ECO:0000256" key="4">
    <source>
        <dbReference type="ARBA" id="ARBA00022528"/>
    </source>
</evidence>
<evidence type="ECO:0000256" key="8">
    <source>
        <dbReference type="ARBA" id="ARBA00022946"/>
    </source>
</evidence>
<dbReference type="InterPro" id="IPR021825">
    <property type="entry name" value="RETICULATA-related"/>
</dbReference>
<dbReference type="Pfam" id="PF01764">
    <property type="entry name" value="Lipase_3"/>
    <property type="match status" value="1"/>
</dbReference>
<evidence type="ECO:0000256" key="2">
    <source>
        <dbReference type="ARBA" id="ARBA00010701"/>
    </source>
</evidence>
<evidence type="ECO:0000256" key="1">
    <source>
        <dbReference type="ARBA" id="ARBA00004508"/>
    </source>
</evidence>
<accession>A0A4D6LJT9</accession>
<dbReference type="EMBL" id="CP039347">
    <property type="protein sequence ID" value="QCD88837.1"/>
    <property type="molecule type" value="Genomic_DNA"/>
</dbReference>
<evidence type="ECO:0000259" key="14">
    <source>
        <dbReference type="Pfam" id="PF01764"/>
    </source>
</evidence>
<dbReference type="AlphaFoldDB" id="A0A4D6LJT9"/>
<evidence type="ECO:0000256" key="3">
    <source>
        <dbReference type="ARBA" id="ARBA00010793"/>
    </source>
</evidence>
<evidence type="ECO:0000313" key="15">
    <source>
        <dbReference type="EMBL" id="QCD88837.1"/>
    </source>
</evidence>
<dbReference type="GO" id="GO:0031969">
    <property type="term" value="C:chloroplast membrane"/>
    <property type="evidence" value="ECO:0007669"/>
    <property type="project" value="UniProtKB-SubCell"/>
</dbReference>
<evidence type="ECO:0000256" key="10">
    <source>
        <dbReference type="ARBA" id="ARBA00022989"/>
    </source>
</evidence>
<keyword evidence="16" id="KW-1185">Reference proteome</keyword>
<gene>
    <name evidence="15" type="ORF">DEO72_LG3g3389</name>
</gene>
<feature type="domain" description="Fungal lipase-type" evidence="14">
    <location>
        <begin position="209"/>
        <end position="370"/>
    </location>
</feature>
<dbReference type="Pfam" id="PF11891">
    <property type="entry name" value="RETICULATA-like"/>
    <property type="match status" value="1"/>
</dbReference>
<dbReference type="InterPro" id="IPR002921">
    <property type="entry name" value="Fungal_lipase-type"/>
</dbReference>
<evidence type="ECO:0000256" key="6">
    <source>
        <dbReference type="ARBA" id="ARBA00022692"/>
    </source>
</evidence>
<keyword evidence="6" id="KW-0812">Transmembrane</keyword>
<dbReference type="GO" id="GO:0047714">
    <property type="term" value="F:galactolipase activity"/>
    <property type="evidence" value="ECO:0007669"/>
    <property type="project" value="UniProtKB-ARBA"/>
</dbReference>
<keyword evidence="5" id="KW-0934">Plastid</keyword>
<organism evidence="15 16">
    <name type="scientific">Vigna unguiculata</name>
    <name type="common">Cowpea</name>
    <dbReference type="NCBI Taxonomy" id="3917"/>
    <lineage>
        <taxon>Eukaryota</taxon>
        <taxon>Viridiplantae</taxon>
        <taxon>Streptophyta</taxon>
        <taxon>Embryophyta</taxon>
        <taxon>Tracheophyta</taxon>
        <taxon>Spermatophyta</taxon>
        <taxon>Magnoliopsida</taxon>
        <taxon>eudicotyledons</taxon>
        <taxon>Gunneridae</taxon>
        <taxon>Pentapetalae</taxon>
        <taxon>rosids</taxon>
        <taxon>fabids</taxon>
        <taxon>Fabales</taxon>
        <taxon>Fabaceae</taxon>
        <taxon>Papilionoideae</taxon>
        <taxon>50 kb inversion clade</taxon>
        <taxon>NPAAA clade</taxon>
        <taxon>indigoferoid/millettioid clade</taxon>
        <taxon>Phaseoleae</taxon>
        <taxon>Vigna</taxon>
    </lineage>
</organism>
<dbReference type="Proteomes" id="UP000501690">
    <property type="component" value="Linkage Group LG3"/>
</dbReference>
<proteinExistence type="inferred from homology"/>
<evidence type="ECO:0000256" key="7">
    <source>
        <dbReference type="ARBA" id="ARBA00022801"/>
    </source>
</evidence>
<dbReference type="InterPro" id="IPR029058">
    <property type="entry name" value="AB_hydrolase_fold"/>
</dbReference>
<keyword evidence="12" id="KW-0472">Membrane</keyword>
<dbReference type="PANTHER" id="PTHR31403:SF7">
    <property type="entry name" value="PHOSPHOLIPASE A1-IGAMMA3, CHLOROPLASTIC"/>
    <property type="match status" value="1"/>
</dbReference>
<sequence>MASLLLLNHLPSSPPLSTPHTTTFNNTSTTTLAFSSKTKPSLILKCSSTSNLTPKLHQEELDQEQEQEQQTFEFDSDTPLSEVWREIQGMKDWKGLTEPSMNPLLRREIIRYGELAQACYDSFDFDPHSKYCGTCKYHPSHFFHQLNIPHSGYTITRYLYATSNINLPNFFQHSNLAAVWSPHANWMGYVAVSTDKEHIKHLGRRDILIAWRGTVTYVEWIHDLKDILRPAFFSRDPTIKVESGFHDLYTKKEHSCTYCSFSAREQVLSEVKRLLNYYKDEEISITVTGHSLGAALAVLSAYDIAEVRLNVVGGVGGGDGGEGVEVPVTVFSFAGPRVGNLKFKERCEELGVKVLRVVNVHDVVPTVPGIITNEKFRFQKYIEDTLSFPWSYAHVGTEIALDHRESPFAKGKVDLVSAHNLEVHLHLLDGFHGKGKRFCLASKRDIALVNKSCDFLRSEYGVPPHWREDENKGMVRGGDGRWVLPERPRLEAHPPDMAHHLQQVLDNHLAAALPSLTLSSSFTVRFPRRRADRFFPLCSTIGASVGGSFGGNGGGHGGGHGHGGHGGGGGDEEHSSEGKNEALMVVVEAGRALDSVPADLATAIKEGKIPAAVVTRFLELEKSAFFRWLLQFPGFRERLLADDLFLAKVAMECGVGVFTKTAAEYDRRRENFFNELEIVFADVVMAIIADFMLVYLPAPTVALRPPLAGTAGPIAKFFHGCPDNAFQVALSGTSYSLIQRIGAIVRNGSKLFAVGTASSLVGTAMTNALINAKKAVEKSSEGEIENVPILSTSAAYGVYMSISSNLRYQVVAGIIEQRLLEPMLHQHKLILSALCFAVRTGNTYLGSLLWVDYARWIGVQ</sequence>
<keyword evidence="11" id="KW-0443">Lipid metabolism</keyword>
<keyword evidence="10" id="KW-1133">Transmembrane helix</keyword>
<dbReference type="GO" id="GO:0016042">
    <property type="term" value="P:lipid catabolic process"/>
    <property type="evidence" value="ECO:0007669"/>
    <property type="project" value="UniProtKB-KW"/>
</dbReference>
<evidence type="ECO:0000256" key="11">
    <source>
        <dbReference type="ARBA" id="ARBA00023098"/>
    </source>
</evidence>
<dbReference type="SUPFAM" id="SSF53474">
    <property type="entry name" value="alpha/beta-Hydrolases"/>
    <property type="match status" value="1"/>
</dbReference>
<evidence type="ECO:0000313" key="16">
    <source>
        <dbReference type="Proteomes" id="UP000501690"/>
    </source>
</evidence>
<dbReference type="CDD" id="cd00519">
    <property type="entry name" value="Lipase_3"/>
    <property type="match status" value="1"/>
</dbReference>
<evidence type="ECO:0000256" key="12">
    <source>
        <dbReference type="ARBA" id="ARBA00023136"/>
    </source>
</evidence>
<keyword evidence="4" id="KW-0150">Chloroplast</keyword>
<dbReference type="Gene3D" id="3.40.50.1820">
    <property type="entry name" value="alpha/beta hydrolase"/>
    <property type="match status" value="1"/>
</dbReference>
<dbReference type="PANTHER" id="PTHR31403">
    <property type="entry name" value="PHOSPHOLIPASE A1-IBETA2, CHLOROPLASTIC"/>
    <property type="match status" value="1"/>
</dbReference>
<keyword evidence="9" id="KW-0442">Lipid degradation</keyword>
<feature type="compositionally biased region" description="Gly residues" evidence="13">
    <location>
        <begin position="551"/>
        <end position="569"/>
    </location>
</feature>
<comment type="subcellular location">
    <subcellularLocation>
        <location evidence="1">Plastid</location>
        <location evidence="1">Chloroplast membrane</location>
        <topology evidence="1">Multi-pass membrane protein</topology>
    </subcellularLocation>
</comment>
<reference evidence="15 16" key="1">
    <citation type="submission" date="2019-04" db="EMBL/GenBank/DDBJ databases">
        <title>An improved genome assembly and genetic linkage map for asparagus bean, Vigna unguiculata ssp. sesquipedialis.</title>
        <authorList>
            <person name="Xia Q."/>
            <person name="Zhang R."/>
            <person name="Dong Y."/>
        </authorList>
    </citation>
    <scope>NUCLEOTIDE SEQUENCE [LARGE SCALE GENOMIC DNA]</scope>
    <source>
        <tissue evidence="15">Leaf</tissue>
    </source>
</reference>
<comment type="similarity">
    <text evidence="3">Belongs to the RETICULATA family.</text>
</comment>
<keyword evidence="7" id="KW-0378">Hydrolase</keyword>
<feature type="region of interest" description="Disordered" evidence="13">
    <location>
        <begin position="551"/>
        <end position="578"/>
    </location>
</feature>
<protein>
    <submittedName>
        <fullName evidence="15">Nonsense-mediated mRNA decay protein 3</fullName>
    </submittedName>
</protein>